<dbReference type="InterPro" id="IPR045829">
    <property type="entry name" value="PKD_6"/>
</dbReference>
<dbReference type="EMBL" id="BAABIQ010000043">
    <property type="protein sequence ID" value="GAA4804002.1"/>
    <property type="molecule type" value="Genomic_DNA"/>
</dbReference>
<name>A0ABP9C2T2_9SPHI</name>
<dbReference type="RefSeq" id="WP_425571143.1">
    <property type="nucleotide sequence ID" value="NZ_BAABIQ010000043.1"/>
</dbReference>
<gene>
    <name evidence="2" type="ORF">GCM10023231_36340</name>
</gene>
<comment type="caution">
    <text evidence="2">The sequence shown here is derived from an EMBL/GenBank/DDBJ whole genome shotgun (WGS) entry which is preliminary data.</text>
</comment>
<protein>
    <recommendedName>
        <fullName evidence="1">PKD-like domain-containing protein</fullName>
    </recommendedName>
</protein>
<feature type="domain" description="PKD-like" evidence="1">
    <location>
        <begin position="91"/>
        <end position="142"/>
    </location>
</feature>
<evidence type="ECO:0000313" key="2">
    <source>
        <dbReference type="EMBL" id="GAA4804002.1"/>
    </source>
</evidence>
<evidence type="ECO:0000313" key="3">
    <source>
        <dbReference type="Proteomes" id="UP001501411"/>
    </source>
</evidence>
<proteinExistence type="predicted"/>
<dbReference type="Proteomes" id="UP001501411">
    <property type="component" value="Unassembled WGS sequence"/>
</dbReference>
<dbReference type="Pfam" id="PF19408">
    <property type="entry name" value="PKD_6"/>
    <property type="match status" value="1"/>
</dbReference>
<organism evidence="2 3">
    <name type="scientific">Olivibacter ginsenosidimutans</name>
    <dbReference type="NCBI Taxonomy" id="1176537"/>
    <lineage>
        <taxon>Bacteria</taxon>
        <taxon>Pseudomonadati</taxon>
        <taxon>Bacteroidota</taxon>
        <taxon>Sphingobacteriia</taxon>
        <taxon>Sphingobacteriales</taxon>
        <taxon>Sphingobacteriaceae</taxon>
        <taxon>Olivibacter</taxon>
    </lineage>
</organism>
<keyword evidence="3" id="KW-1185">Reference proteome</keyword>
<accession>A0ABP9C2T2</accession>
<evidence type="ECO:0000259" key="1">
    <source>
        <dbReference type="Pfam" id="PF19408"/>
    </source>
</evidence>
<reference evidence="3" key="1">
    <citation type="journal article" date="2019" name="Int. J. Syst. Evol. Microbiol.">
        <title>The Global Catalogue of Microorganisms (GCM) 10K type strain sequencing project: providing services to taxonomists for standard genome sequencing and annotation.</title>
        <authorList>
            <consortium name="The Broad Institute Genomics Platform"/>
            <consortium name="The Broad Institute Genome Sequencing Center for Infectious Disease"/>
            <person name="Wu L."/>
            <person name="Ma J."/>
        </authorList>
    </citation>
    <scope>NUCLEOTIDE SEQUENCE [LARGE SCALE GENOMIC DNA]</scope>
    <source>
        <strain evidence="3">JCM 18200</strain>
    </source>
</reference>
<sequence>MCSASYAVNNLPSGATIAWNITCHRAISGSSNQNTVNVIGTGNAAVLKAIITGPCIGNITLTKTIYSGAPTAGVLTAETGASWGVNRIHASIDNVQNATSYNWYLDGELRSVHGKTINFLVEDCNVEHTVEVEAVNSCGTSARFFRKVVSWCGY</sequence>